<name>A0A6V7P3U4_ANACO</name>
<dbReference type="AlphaFoldDB" id="A0A6V7P3U4"/>
<keyword evidence="3" id="KW-0808">Transferase</keyword>
<dbReference type="GO" id="GO:1902457">
    <property type="term" value="P:negative regulation of stomatal opening"/>
    <property type="evidence" value="ECO:0007669"/>
    <property type="project" value="UniProtKB-ARBA"/>
</dbReference>
<dbReference type="PROSITE" id="PS50127">
    <property type="entry name" value="UBC_2"/>
    <property type="match status" value="1"/>
</dbReference>
<dbReference type="GO" id="GO:0005524">
    <property type="term" value="F:ATP binding"/>
    <property type="evidence" value="ECO:0007669"/>
    <property type="project" value="UniProtKB-KW"/>
</dbReference>
<keyword evidence="4" id="KW-0812">Transmembrane</keyword>
<keyword evidence="9" id="KW-0472">Membrane</keyword>
<feature type="domain" description="UBC core" evidence="12">
    <location>
        <begin position="5"/>
        <end position="165"/>
    </location>
</feature>
<comment type="subcellular location">
    <subcellularLocation>
        <location evidence="1">Membrane</location>
        <topology evidence="1">Single-pass membrane protein</topology>
    </subcellularLocation>
</comment>
<comment type="function">
    <text evidence="10">Accepts the ubiquitin from the E1 complex and catalyzes its covalent attachment to other proteins.</text>
</comment>
<keyword evidence="5" id="KW-0547">Nucleotide-binding</keyword>
<dbReference type="SUPFAM" id="SSF54495">
    <property type="entry name" value="UBC-like"/>
    <property type="match status" value="1"/>
</dbReference>
<evidence type="ECO:0000256" key="9">
    <source>
        <dbReference type="ARBA" id="ARBA00023136"/>
    </source>
</evidence>
<dbReference type="Gene3D" id="3.10.110.10">
    <property type="entry name" value="Ubiquitin Conjugating Enzyme"/>
    <property type="match status" value="1"/>
</dbReference>
<organism evidence="13">
    <name type="scientific">Ananas comosus var. bracteatus</name>
    <name type="common">red pineapple</name>
    <dbReference type="NCBI Taxonomy" id="296719"/>
    <lineage>
        <taxon>Eukaryota</taxon>
        <taxon>Viridiplantae</taxon>
        <taxon>Streptophyta</taxon>
        <taxon>Embryophyta</taxon>
        <taxon>Tracheophyta</taxon>
        <taxon>Spermatophyta</taxon>
        <taxon>Magnoliopsida</taxon>
        <taxon>Liliopsida</taxon>
        <taxon>Poales</taxon>
        <taxon>Bromeliaceae</taxon>
        <taxon>Bromelioideae</taxon>
        <taxon>Ananas</taxon>
    </lineage>
</organism>
<evidence type="ECO:0000256" key="2">
    <source>
        <dbReference type="ARBA" id="ARBA00012486"/>
    </source>
</evidence>
<dbReference type="GO" id="GO:0042631">
    <property type="term" value="P:cellular response to water deprivation"/>
    <property type="evidence" value="ECO:0007669"/>
    <property type="project" value="UniProtKB-ARBA"/>
</dbReference>
<dbReference type="EC" id="2.3.2.23" evidence="2"/>
<keyword evidence="6" id="KW-0833">Ubl conjugation pathway</keyword>
<proteinExistence type="predicted"/>
<reference evidence="13" key="1">
    <citation type="submission" date="2020-07" db="EMBL/GenBank/DDBJ databases">
        <authorList>
            <person name="Lin J."/>
        </authorList>
    </citation>
    <scope>NUCLEOTIDE SEQUENCE</scope>
</reference>
<keyword evidence="8" id="KW-1133">Transmembrane helix</keyword>
<keyword evidence="7" id="KW-0067">ATP-binding</keyword>
<evidence type="ECO:0000256" key="3">
    <source>
        <dbReference type="ARBA" id="ARBA00022679"/>
    </source>
</evidence>
<dbReference type="GO" id="GO:0061631">
    <property type="term" value="F:ubiquitin conjugating enzyme activity"/>
    <property type="evidence" value="ECO:0007669"/>
    <property type="project" value="UniProtKB-EC"/>
</dbReference>
<feature type="region of interest" description="Disordered" evidence="11">
    <location>
        <begin position="163"/>
        <end position="200"/>
    </location>
</feature>
<evidence type="ECO:0000256" key="5">
    <source>
        <dbReference type="ARBA" id="ARBA00022741"/>
    </source>
</evidence>
<gene>
    <name evidence="13" type="ORF">CB5_LOCUS8713</name>
</gene>
<evidence type="ECO:0000256" key="6">
    <source>
        <dbReference type="ARBA" id="ARBA00022786"/>
    </source>
</evidence>
<accession>A0A6V7P3U4</accession>
<dbReference type="GO" id="GO:0016020">
    <property type="term" value="C:membrane"/>
    <property type="evidence" value="ECO:0007669"/>
    <property type="project" value="UniProtKB-SubCell"/>
</dbReference>
<dbReference type="PANTHER" id="PTHR24067">
    <property type="entry name" value="UBIQUITIN-CONJUGATING ENZYME E2"/>
    <property type="match status" value="1"/>
</dbReference>
<evidence type="ECO:0000313" key="13">
    <source>
        <dbReference type="EMBL" id="CAD1825502.1"/>
    </source>
</evidence>
<evidence type="ECO:0000256" key="11">
    <source>
        <dbReference type="SAM" id="MobiDB-lite"/>
    </source>
</evidence>
<feature type="compositionally biased region" description="Pro residues" evidence="11">
    <location>
        <begin position="174"/>
        <end position="190"/>
    </location>
</feature>
<evidence type="ECO:0000256" key="4">
    <source>
        <dbReference type="ARBA" id="ARBA00022692"/>
    </source>
</evidence>
<dbReference type="FunFam" id="3.10.110.10:FF:000059">
    <property type="entry name" value="Ubiquitin-conjugating enzyme E2 34"/>
    <property type="match status" value="1"/>
</dbReference>
<protein>
    <recommendedName>
        <fullName evidence="2">E2 ubiquitin-conjugating enzyme</fullName>
        <ecNumber evidence="2">2.3.2.23</ecNumber>
    </recommendedName>
</protein>
<dbReference type="SMART" id="SM00212">
    <property type="entry name" value="UBCc"/>
    <property type="match status" value="1"/>
</dbReference>
<sequence length="200" mass="22523">MAERGCVKRLQREYHALCKEPPPQIVARPSPSDILDWHFVLEGSEGTPFAGGYYYGKLKFPPDYPFKPPSISMITPNGRFAPHKKICLSMSDFHPESWNPMWSVSSILTGLLSFMMDDGQTTGSIRTSDDEKRRLAKDSLAYNCESKNCPNFKKLFPEYVEKYREQQVPDHHPMPPPVLPENAAPPPPPSRASSGGCGRR</sequence>
<dbReference type="InterPro" id="IPR016135">
    <property type="entry name" value="UBQ-conjugating_enzyme/RWD"/>
</dbReference>
<evidence type="ECO:0000256" key="8">
    <source>
        <dbReference type="ARBA" id="ARBA00022989"/>
    </source>
</evidence>
<dbReference type="EMBL" id="LR862145">
    <property type="protein sequence ID" value="CAD1825502.1"/>
    <property type="molecule type" value="Genomic_DNA"/>
</dbReference>
<feature type="compositionally biased region" description="Basic and acidic residues" evidence="11">
    <location>
        <begin position="163"/>
        <end position="173"/>
    </location>
</feature>
<evidence type="ECO:0000256" key="1">
    <source>
        <dbReference type="ARBA" id="ARBA00004167"/>
    </source>
</evidence>
<dbReference type="InterPro" id="IPR000608">
    <property type="entry name" value="UBC"/>
</dbReference>
<dbReference type="InterPro" id="IPR050113">
    <property type="entry name" value="Ub_conjugating_enzyme"/>
</dbReference>
<evidence type="ECO:0000259" key="12">
    <source>
        <dbReference type="PROSITE" id="PS50127"/>
    </source>
</evidence>
<dbReference type="Pfam" id="PF00179">
    <property type="entry name" value="UQ_con"/>
    <property type="match status" value="1"/>
</dbReference>
<evidence type="ECO:0000256" key="10">
    <source>
        <dbReference type="ARBA" id="ARBA00056190"/>
    </source>
</evidence>
<dbReference type="CDD" id="cd23799">
    <property type="entry name" value="UBCc_UBE2J"/>
    <property type="match status" value="1"/>
</dbReference>
<evidence type="ECO:0000256" key="7">
    <source>
        <dbReference type="ARBA" id="ARBA00022840"/>
    </source>
</evidence>